<evidence type="ECO:0000256" key="3">
    <source>
        <dbReference type="PROSITE-ProRule" id="PRU00267"/>
    </source>
</evidence>
<dbReference type="OrthoDB" id="9982100at2759"/>
<dbReference type="EMBL" id="MU006012">
    <property type="protein sequence ID" value="KAF2858318.1"/>
    <property type="molecule type" value="Genomic_DNA"/>
</dbReference>
<keyword evidence="3" id="KW-0238">DNA-binding</keyword>
<dbReference type="GO" id="GO:0016491">
    <property type="term" value="F:oxidoreductase activity"/>
    <property type="evidence" value="ECO:0007669"/>
    <property type="project" value="UniProtKB-KW"/>
</dbReference>
<feature type="domain" description="SWIRM" evidence="6">
    <location>
        <begin position="38"/>
        <end position="134"/>
    </location>
</feature>
<dbReference type="Gene3D" id="1.10.30.10">
    <property type="entry name" value="High mobility group box domain"/>
    <property type="match status" value="1"/>
</dbReference>
<dbReference type="InterPro" id="IPR036910">
    <property type="entry name" value="HMG_box_dom_sf"/>
</dbReference>
<keyword evidence="8" id="KW-1185">Reference proteome</keyword>
<dbReference type="Proteomes" id="UP000799421">
    <property type="component" value="Unassembled WGS sequence"/>
</dbReference>
<dbReference type="SUPFAM" id="SSF54373">
    <property type="entry name" value="FAD-linked reductases, C-terminal domain"/>
    <property type="match status" value="1"/>
</dbReference>
<dbReference type="GO" id="GO:0050660">
    <property type="term" value="F:flavin adenine dinucleotide binding"/>
    <property type="evidence" value="ECO:0007669"/>
    <property type="project" value="TreeGrafter"/>
</dbReference>
<dbReference type="InterPro" id="IPR002937">
    <property type="entry name" value="Amino_oxidase"/>
</dbReference>
<evidence type="ECO:0000256" key="2">
    <source>
        <dbReference type="ARBA" id="ARBA00023002"/>
    </source>
</evidence>
<dbReference type="Gene3D" id="3.50.50.60">
    <property type="entry name" value="FAD/NAD(P)-binding domain"/>
    <property type="match status" value="2"/>
</dbReference>
<evidence type="ECO:0000313" key="8">
    <source>
        <dbReference type="Proteomes" id="UP000799421"/>
    </source>
</evidence>
<dbReference type="PANTHER" id="PTHR10742:SF386">
    <property type="entry name" value="LYSINE-SPECIFIC HISTONE DEMETHYLASE 1A"/>
    <property type="match status" value="1"/>
</dbReference>
<evidence type="ECO:0000256" key="1">
    <source>
        <dbReference type="ARBA" id="ARBA00005995"/>
    </source>
</evidence>
<keyword evidence="3" id="KW-0539">Nucleus</keyword>
<dbReference type="PROSITE" id="PS50118">
    <property type="entry name" value="HMG_BOX_2"/>
    <property type="match status" value="1"/>
</dbReference>
<dbReference type="PROSITE" id="PS50934">
    <property type="entry name" value="SWIRM"/>
    <property type="match status" value="1"/>
</dbReference>
<protein>
    <recommendedName>
        <fullName evidence="9">SWIRM domain-containing protein</fullName>
    </recommendedName>
</protein>
<dbReference type="GO" id="GO:0003677">
    <property type="term" value="F:DNA binding"/>
    <property type="evidence" value="ECO:0007669"/>
    <property type="project" value="UniProtKB-UniRule"/>
</dbReference>
<dbReference type="Gene3D" id="1.10.10.10">
    <property type="entry name" value="Winged helix-like DNA-binding domain superfamily/Winged helix DNA-binding domain"/>
    <property type="match status" value="1"/>
</dbReference>
<sequence length="853" mass="94908">MSYPYNTRVNVVDLSTLRVLPKHQLPTSLGQPTFSLQCIEAAQASRLDPYALHQGEQKLLGSVLTTKDNLTLYLNVRNAILRLWLRKPETALTSDEARGCLPEGADEGYADAAFKWLVREGYINHGCLDVGQSSHFTGPPTKTVVVIGAGIAGLAAARHLDGLFAQESLINPPRVIVLEGRHVIGGRTCSTKLRNQSGPTEFPTFLPKAADLGAMIIPGFCGGNPLEPIIRGQLGMCYRPVSEQMEVYDYDGTRILPAKERLVTDLYTDISHRLAKFRAKKLQTSTMTGFKMRVDNAHVPPRQSEREKEMLIPFVNHECRMGVVKPGRRENAPSGRGRPVREERMVREADTRATPAVRAARSMGWKARKQGQEGADDETIAVQDKGNVEETLNDALKQYQRLIFLGTEEIRLLNWHNANLEATHGVPLAGLSMTAHDQNAGTEFEGPHAIIAGGIGQLPHALSVYPTQLNIRFGSVVEGIEYDGEEGPKQGIAKVKCVNGEIFEADAVINTIPLGVLKQNSVIFNPPLPKWKQDAMGRLGWGLLNQLILVYDKPFWNEEQEVFGLLNDSEPSESDDSSAYARSRGRFFKILNVTKTSGRPTLVAFMAGYAAFEVEETPMYILLAELHERLGRIFQTEKLPEPKEVIMTRWGKDRFTKGAFTYTTTDTWSGDYQLMAKPIGNMYFAGEATNSAYPGTVHGAYLSGLRAASEVAERLIGPINITRDFAIPTSQKKKPEKDITNPELEAAVEATVIERLGPRPKWKRSSEINPFLAWYHQRKAELSSANANANVRMETLGPEWKALSDEERRPFMSAAKIAQKRNKEAKIAYDAQLRNWQRGKQKIREELLRGQGV</sequence>
<dbReference type="InterPro" id="IPR036188">
    <property type="entry name" value="FAD/NAD-bd_sf"/>
</dbReference>
<proteinExistence type="inferred from homology"/>
<evidence type="ECO:0008006" key="9">
    <source>
        <dbReference type="Google" id="ProtNLM"/>
    </source>
</evidence>
<evidence type="ECO:0000259" key="6">
    <source>
        <dbReference type="PROSITE" id="PS50934"/>
    </source>
</evidence>
<feature type="region of interest" description="Disordered" evidence="4">
    <location>
        <begin position="325"/>
        <end position="354"/>
    </location>
</feature>
<comment type="similarity">
    <text evidence="1">Belongs to the flavin monoamine oxidase family.</text>
</comment>
<dbReference type="Pfam" id="PF04433">
    <property type="entry name" value="SWIRM"/>
    <property type="match status" value="1"/>
</dbReference>
<accession>A0A6A7BV02</accession>
<evidence type="ECO:0000313" key="7">
    <source>
        <dbReference type="EMBL" id="KAF2858318.1"/>
    </source>
</evidence>
<keyword evidence="2" id="KW-0560">Oxidoreductase</keyword>
<dbReference type="InterPro" id="IPR036388">
    <property type="entry name" value="WH-like_DNA-bd_sf"/>
</dbReference>
<dbReference type="SUPFAM" id="SSF46689">
    <property type="entry name" value="Homeodomain-like"/>
    <property type="match status" value="1"/>
</dbReference>
<feature type="DNA-binding region" description="HMG box" evidence="3">
    <location>
        <begin position="764"/>
        <end position="830"/>
    </location>
</feature>
<dbReference type="SUPFAM" id="SSF47095">
    <property type="entry name" value="HMG-box"/>
    <property type="match status" value="1"/>
</dbReference>
<reference evidence="7" key="1">
    <citation type="journal article" date="2020" name="Stud. Mycol.">
        <title>101 Dothideomycetes genomes: a test case for predicting lifestyles and emergence of pathogens.</title>
        <authorList>
            <person name="Haridas S."/>
            <person name="Albert R."/>
            <person name="Binder M."/>
            <person name="Bloem J."/>
            <person name="Labutti K."/>
            <person name="Salamov A."/>
            <person name="Andreopoulos B."/>
            <person name="Baker S."/>
            <person name="Barry K."/>
            <person name="Bills G."/>
            <person name="Bluhm B."/>
            <person name="Cannon C."/>
            <person name="Castanera R."/>
            <person name="Culley D."/>
            <person name="Daum C."/>
            <person name="Ezra D."/>
            <person name="Gonzalez J."/>
            <person name="Henrissat B."/>
            <person name="Kuo A."/>
            <person name="Liang C."/>
            <person name="Lipzen A."/>
            <person name="Lutzoni F."/>
            <person name="Magnuson J."/>
            <person name="Mondo S."/>
            <person name="Nolan M."/>
            <person name="Ohm R."/>
            <person name="Pangilinan J."/>
            <person name="Park H.-J."/>
            <person name="Ramirez L."/>
            <person name="Alfaro M."/>
            <person name="Sun H."/>
            <person name="Tritt A."/>
            <person name="Yoshinaga Y."/>
            <person name="Zwiers L.-H."/>
            <person name="Turgeon B."/>
            <person name="Goodwin S."/>
            <person name="Spatafora J."/>
            <person name="Crous P."/>
            <person name="Grigoriev I."/>
        </authorList>
    </citation>
    <scope>NUCLEOTIDE SEQUENCE</scope>
    <source>
        <strain evidence="7">CBS 480.64</strain>
    </source>
</reference>
<dbReference type="GO" id="GO:0010468">
    <property type="term" value="P:regulation of gene expression"/>
    <property type="evidence" value="ECO:0007669"/>
    <property type="project" value="UniProtKB-ARBA"/>
</dbReference>
<dbReference type="AlphaFoldDB" id="A0A6A7BV02"/>
<dbReference type="InterPro" id="IPR009057">
    <property type="entry name" value="Homeodomain-like_sf"/>
</dbReference>
<evidence type="ECO:0000256" key="4">
    <source>
        <dbReference type="SAM" id="MobiDB-lite"/>
    </source>
</evidence>
<feature type="domain" description="HMG box" evidence="5">
    <location>
        <begin position="764"/>
        <end position="830"/>
    </location>
</feature>
<organism evidence="7 8">
    <name type="scientific">Piedraia hortae CBS 480.64</name>
    <dbReference type="NCBI Taxonomy" id="1314780"/>
    <lineage>
        <taxon>Eukaryota</taxon>
        <taxon>Fungi</taxon>
        <taxon>Dikarya</taxon>
        <taxon>Ascomycota</taxon>
        <taxon>Pezizomycotina</taxon>
        <taxon>Dothideomycetes</taxon>
        <taxon>Dothideomycetidae</taxon>
        <taxon>Capnodiales</taxon>
        <taxon>Piedraiaceae</taxon>
        <taxon>Piedraia</taxon>
    </lineage>
</organism>
<dbReference type="SUPFAM" id="SSF51905">
    <property type="entry name" value="FAD/NAD(P)-binding domain"/>
    <property type="match status" value="1"/>
</dbReference>
<dbReference type="PANTHER" id="PTHR10742">
    <property type="entry name" value="FLAVIN MONOAMINE OXIDASE"/>
    <property type="match status" value="1"/>
</dbReference>
<dbReference type="Pfam" id="PF01593">
    <property type="entry name" value="Amino_oxidase"/>
    <property type="match status" value="1"/>
</dbReference>
<name>A0A6A7BV02_9PEZI</name>
<dbReference type="InterPro" id="IPR007526">
    <property type="entry name" value="SWIRM"/>
</dbReference>
<dbReference type="InterPro" id="IPR050281">
    <property type="entry name" value="Flavin_monoamine_oxidase"/>
</dbReference>
<feature type="compositionally biased region" description="Basic and acidic residues" evidence="4">
    <location>
        <begin position="339"/>
        <end position="351"/>
    </location>
</feature>
<dbReference type="InterPro" id="IPR009071">
    <property type="entry name" value="HMG_box_dom"/>
</dbReference>
<dbReference type="GO" id="GO:0006338">
    <property type="term" value="P:chromatin remodeling"/>
    <property type="evidence" value="ECO:0007669"/>
    <property type="project" value="TreeGrafter"/>
</dbReference>
<dbReference type="GO" id="GO:0003682">
    <property type="term" value="F:chromatin binding"/>
    <property type="evidence" value="ECO:0007669"/>
    <property type="project" value="TreeGrafter"/>
</dbReference>
<dbReference type="GO" id="GO:0005634">
    <property type="term" value="C:nucleus"/>
    <property type="evidence" value="ECO:0007669"/>
    <property type="project" value="UniProtKB-UniRule"/>
</dbReference>
<dbReference type="Gene3D" id="3.90.660.10">
    <property type="match status" value="1"/>
</dbReference>
<evidence type="ECO:0000259" key="5">
    <source>
        <dbReference type="PROSITE" id="PS50118"/>
    </source>
</evidence>
<gene>
    <name evidence="7" type="ORF">K470DRAFT_221478</name>
</gene>